<evidence type="ECO:0000313" key="1">
    <source>
        <dbReference type="EMBL" id="QEP91525.1"/>
    </source>
</evidence>
<reference evidence="1 2" key="1">
    <citation type="submission" date="2019-08" db="EMBL/GenBank/DDBJ databases">
        <title>Emergence of NDM-5-producing hypervirulent Klebsiella pneumoniae from clinical infections.</title>
        <authorList>
            <person name="Shen Z."/>
            <person name="Zhang H."/>
            <person name="Li M."/>
        </authorList>
    </citation>
    <scope>NUCLEOTIDE SEQUENCE [LARGE SCALE GENOMIC DNA]</scope>
    <source>
        <strain evidence="1 2">RJ18-06</strain>
    </source>
</reference>
<protein>
    <submittedName>
        <fullName evidence="1">DUF969 family protein</fullName>
    </submittedName>
</protein>
<evidence type="ECO:0000313" key="2">
    <source>
        <dbReference type="Proteomes" id="UP000325096"/>
    </source>
</evidence>
<gene>
    <name evidence="1" type="ORF">FZ929_08955</name>
</gene>
<dbReference type="EMBL" id="CP043669">
    <property type="protein sequence ID" value="QEP91525.1"/>
    <property type="molecule type" value="Genomic_DNA"/>
</dbReference>
<dbReference type="AlphaFoldDB" id="A0A5C2LHC3"/>
<dbReference type="InterPro" id="IPR010374">
    <property type="entry name" value="DUF969"/>
</dbReference>
<organism evidence="1 2">
    <name type="scientific">Klebsiella pneumoniae</name>
    <dbReference type="NCBI Taxonomy" id="573"/>
    <lineage>
        <taxon>Bacteria</taxon>
        <taxon>Pseudomonadati</taxon>
        <taxon>Pseudomonadota</taxon>
        <taxon>Gammaproteobacteria</taxon>
        <taxon>Enterobacterales</taxon>
        <taxon>Enterobacteriaceae</taxon>
        <taxon>Klebsiella/Raoultella group</taxon>
        <taxon>Klebsiella</taxon>
        <taxon>Klebsiella pneumoniae complex</taxon>
    </lineage>
</organism>
<proteinExistence type="predicted"/>
<accession>A0A5C2LHC3</accession>
<sequence length="96" mass="10646">MPGNVRYRLRAMSAATDNVGLFFGEDIFRLRRDHLHAQLYAGVGWDPDGTVAYCPVGVPTAICAFLIHAARLWRLDRHLQRELDRINAGQAKGGAA</sequence>
<dbReference type="Proteomes" id="UP000325096">
    <property type="component" value="Chromosome"/>
</dbReference>
<name>A0A5C2LHC3_KLEPN</name>
<dbReference type="Pfam" id="PF06149">
    <property type="entry name" value="DUF969"/>
    <property type="match status" value="1"/>
</dbReference>